<dbReference type="Proteomes" id="UP001589619">
    <property type="component" value="Unassembled WGS sequence"/>
</dbReference>
<evidence type="ECO:0000256" key="2">
    <source>
        <dbReference type="ARBA" id="ARBA00008914"/>
    </source>
</evidence>
<evidence type="ECO:0000313" key="11">
    <source>
        <dbReference type="EMBL" id="MFB9756463.1"/>
    </source>
</evidence>
<dbReference type="PANTHER" id="PTHR30329">
    <property type="entry name" value="STATOR ELEMENT OF FLAGELLAR MOTOR COMPLEX"/>
    <property type="match status" value="1"/>
</dbReference>
<reference evidence="11 12" key="1">
    <citation type="submission" date="2024-09" db="EMBL/GenBank/DDBJ databases">
        <authorList>
            <person name="Sun Q."/>
            <person name="Mori K."/>
        </authorList>
    </citation>
    <scope>NUCLEOTIDE SEQUENCE [LARGE SCALE GENOMIC DNA]</scope>
    <source>
        <strain evidence="11 12">JCM 12520</strain>
    </source>
</reference>
<evidence type="ECO:0000256" key="1">
    <source>
        <dbReference type="ARBA" id="ARBA00004162"/>
    </source>
</evidence>
<gene>
    <name evidence="11" type="ORF">ACFFNY_33220</name>
</gene>
<comment type="caution">
    <text evidence="11">The sequence shown here is derived from an EMBL/GenBank/DDBJ whole genome shotgun (WGS) entry which is preliminary data.</text>
</comment>
<dbReference type="InterPro" id="IPR006665">
    <property type="entry name" value="OmpA-like"/>
</dbReference>
<evidence type="ECO:0000256" key="8">
    <source>
        <dbReference type="SAM" id="MobiDB-lite"/>
    </source>
</evidence>
<dbReference type="RefSeq" id="WP_344916392.1">
    <property type="nucleotide sequence ID" value="NZ_BAAAYO010000020.1"/>
</dbReference>
<dbReference type="PANTHER" id="PTHR30329:SF16">
    <property type="entry name" value="CHEMOTAXIS MOTB PROTEIN"/>
    <property type="match status" value="1"/>
</dbReference>
<evidence type="ECO:0000256" key="9">
    <source>
        <dbReference type="SAM" id="Phobius"/>
    </source>
</evidence>
<evidence type="ECO:0000256" key="7">
    <source>
        <dbReference type="PROSITE-ProRule" id="PRU00473"/>
    </source>
</evidence>
<evidence type="ECO:0000256" key="3">
    <source>
        <dbReference type="ARBA" id="ARBA00022475"/>
    </source>
</evidence>
<proteinExistence type="inferred from homology"/>
<dbReference type="SUPFAM" id="SSF103088">
    <property type="entry name" value="OmpA-like"/>
    <property type="match status" value="1"/>
</dbReference>
<keyword evidence="11" id="KW-0282">Flagellum</keyword>
<comment type="similarity">
    <text evidence="2">Belongs to the MotB family.</text>
</comment>
<keyword evidence="5 9" id="KW-1133">Transmembrane helix</keyword>
<dbReference type="CDD" id="cd07185">
    <property type="entry name" value="OmpA_C-like"/>
    <property type="match status" value="1"/>
</dbReference>
<feature type="compositionally biased region" description="Basic and acidic residues" evidence="8">
    <location>
        <begin position="81"/>
        <end position="107"/>
    </location>
</feature>
<dbReference type="InterPro" id="IPR050330">
    <property type="entry name" value="Bact_OuterMem_StrucFunc"/>
</dbReference>
<dbReference type="Gene3D" id="3.30.1330.60">
    <property type="entry name" value="OmpA-like domain"/>
    <property type="match status" value="1"/>
</dbReference>
<evidence type="ECO:0000256" key="6">
    <source>
        <dbReference type="ARBA" id="ARBA00023136"/>
    </source>
</evidence>
<accession>A0ABV5W7J6</accession>
<protein>
    <submittedName>
        <fullName evidence="11">Flagellar motor protein MotB</fullName>
    </submittedName>
</protein>
<evidence type="ECO:0000259" key="10">
    <source>
        <dbReference type="PROSITE" id="PS51123"/>
    </source>
</evidence>
<keyword evidence="12" id="KW-1185">Reference proteome</keyword>
<dbReference type="InterPro" id="IPR025713">
    <property type="entry name" value="MotB-like_N_dom"/>
</dbReference>
<keyword evidence="4 9" id="KW-0812">Transmembrane</keyword>
<dbReference type="EMBL" id="JBHMAG010000024">
    <property type="protein sequence ID" value="MFB9756463.1"/>
    <property type="molecule type" value="Genomic_DNA"/>
</dbReference>
<feature type="transmembrane region" description="Helical" evidence="9">
    <location>
        <begin position="20"/>
        <end position="39"/>
    </location>
</feature>
<comment type="subcellular location">
    <subcellularLocation>
        <location evidence="1">Cell membrane</location>
        <topology evidence="1">Single-pass membrane protein</topology>
    </subcellularLocation>
</comment>
<evidence type="ECO:0000313" key="12">
    <source>
        <dbReference type="Proteomes" id="UP001589619"/>
    </source>
</evidence>
<keyword evidence="11" id="KW-0969">Cilium</keyword>
<feature type="region of interest" description="Disordered" evidence="8">
    <location>
        <begin position="69"/>
        <end position="107"/>
    </location>
</feature>
<organism evidence="11 12">
    <name type="scientific">Paenibacillus hodogayensis</name>
    <dbReference type="NCBI Taxonomy" id="279208"/>
    <lineage>
        <taxon>Bacteria</taxon>
        <taxon>Bacillati</taxon>
        <taxon>Bacillota</taxon>
        <taxon>Bacilli</taxon>
        <taxon>Bacillales</taxon>
        <taxon>Paenibacillaceae</taxon>
        <taxon>Paenibacillus</taxon>
    </lineage>
</organism>
<keyword evidence="11" id="KW-0966">Cell projection</keyword>
<dbReference type="InterPro" id="IPR036737">
    <property type="entry name" value="OmpA-like_sf"/>
</dbReference>
<dbReference type="Pfam" id="PF13677">
    <property type="entry name" value="MotB_plug"/>
    <property type="match status" value="1"/>
</dbReference>
<dbReference type="Pfam" id="PF00691">
    <property type="entry name" value="OmpA"/>
    <property type="match status" value="1"/>
</dbReference>
<evidence type="ECO:0000256" key="5">
    <source>
        <dbReference type="ARBA" id="ARBA00022989"/>
    </source>
</evidence>
<keyword evidence="3" id="KW-1003">Cell membrane</keyword>
<evidence type="ECO:0000256" key="4">
    <source>
        <dbReference type="ARBA" id="ARBA00022692"/>
    </source>
</evidence>
<dbReference type="PROSITE" id="PS51123">
    <property type="entry name" value="OMPA_2"/>
    <property type="match status" value="1"/>
</dbReference>
<sequence>MARRRRSKENNHSTNERWLITYADLITLLMIFFVIMYAMSKVDLAKYETLSKALQMQFADGPSIIPKGTGVMGEAVPGDSRAGDNAKKDPDAPEAKLEDKTNQEEQAKKEAELQNLLKVVREYIADQHLEGQVSASDTSRGIAITLNDLFLFDLGQADLKKDAYPVLEKLASLFPKLNAKVSIEGHTDDLPFAAGSLFQDNWGLSQARSVSVIRYFVNSSKLPADTFMSSAYADTKPVAPNDSEANRQKNRRVEIVVLRGQSQN</sequence>
<name>A0ABV5W7J6_9BACL</name>
<keyword evidence="6 7" id="KW-0472">Membrane</keyword>
<feature type="domain" description="OmpA-like" evidence="10">
    <location>
        <begin position="139"/>
        <end position="261"/>
    </location>
</feature>